<protein>
    <submittedName>
        <fullName evidence="1">Uncharacterized protein</fullName>
    </submittedName>
</protein>
<sequence length="166" mass="18773">MPIADCEGKNQLHLCQCCVELYQTEITNILPYQKLLSSLTNSATGECSTISLGKCISQMKTSYHTEMKEVYNGKWPVVHFFLGRKQGYEQLVHLGEITKSGQEEFAVKMAKYGKRRRWRRAFAGSLARLKSPQVSKSALCSYRGVQSVLLHWFLNGGPVALDISYM</sequence>
<organism evidence="1 2">
    <name type="scientific">Dissostichus mawsoni</name>
    <name type="common">Antarctic cod</name>
    <dbReference type="NCBI Taxonomy" id="36200"/>
    <lineage>
        <taxon>Eukaryota</taxon>
        <taxon>Metazoa</taxon>
        <taxon>Chordata</taxon>
        <taxon>Craniata</taxon>
        <taxon>Vertebrata</taxon>
        <taxon>Euteleostomi</taxon>
        <taxon>Actinopterygii</taxon>
        <taxon>Neopterygii</taxon>
        <taxon>Teleostei</taxon>
        <taxon>Neoteleostei</taxon>
        <taxon>Acanthomorphata</taxon>
        <taxon>Eupercaria</taxon>
        <taxon>Perciformes</taxon>
        <taxon>Notothenioidei</taxon>
        <taxon>Nototheniidae</taxon>
        <taxon>Dissostichus</taxon>
    </lineage>
</organism>
<comment type="caution">
    <text evidence="1">The sequence shown here is derived from an EMBL/GenBank/DDBJ whole genome shotgun (WGS) entry which is preliminary data.</text>
</comment>
<accession>A0A7J5YG85</accession>
<dbReference type="Proteomes" id="UP000518266">
    <property type="component" value="Unassembled WGS sequence"/>
</dbReference>
<evidence type="ECO:0000313" key="2">
    <source>
        <dbReference type="Proteomes" id="UP000518266"/>
    </source>
</evidence>
<proteinExistence type="predicted"/>
<evidence type="ECO:0000313" key="1">
    <source>
        <dbReference type="EMBL" id="KAF3848400.1"/>
    </source>
</evidence>
<reference evidence="1 2" key="1">
    <citation type="submission" date="2020-03" db="EMBL/GenBank/DDBJ databases">
        <title>Dissostichus mawsoni Genome sequencing and assembly.</title>
        <authorList>
            <person name="Park H."/>
        </authorList>
    </citation>
    <scope>NUCLEOTIDE SEQUENCE [LARGE SCALE GENOMIC DNA]</scope>
    <source>
        <strain evidence="1">DM0001</strain>
        <tissue evidence="1">Muscle</tissue>
    </source>
</reference>
<dbReference type="AlphaFoldDB" id="A0A7J5YG85"/>
<dbReference type="EMBL" id="JAAKFY010000012">
    <property type="protein sequence ID" value="KAF3848400.1"/>
    <property type="molecule type" value="Genomic_DNA"/>
</dbReference>
<name>A0A7J5YG85_DISMA</name>
<gene>
    <name evidence="1" type="ORF">F7725_014897</name>
</gene>
<keyword evidence="2" id="KW-1185">Reference proteome</keyword>
<dbReference type="OrthoDB" id="8940819at2759"/>